<reference evidence="12 13" key="1">
    <citation type="journal article" date="2013" name="Proc. Natl. Acad. Sci. U.S.A.">
        <title>Fine-scale variation in meiotic recombination in Mimulus inferred from population shotgun sequencing.</title>
        <authorList>
            <person name="Hellsten U."/>
            <person name="Wright K.M."/>
            <person name="Jenkins J."/>
            <person name="Shu S."/>
            <person name="Yuan Y."/>
            <person name="Wessler S.R."/>
            <person name="Schmutz J."/>
            <person name="Willis J.H."/>
            <person name="Rokhsar D.S."/>
        </authorList>
    </citation>
    <scope>NUCLEOTIDE SEQUENCE [LARGE SCALE GENOMIC DNA]</scope>
    <source>
        <strain evidence="13">cv. DUN x IM62</strain>
    </source>
</reference>
<dbReference type="Proteomes" id="UP000030748">
    <property type="component" value="Unassembled WGS sequence"/>
</dbReference>
<dbReference type="PROSITE" id="PS51471">
    <property type="entry name" value="FE2OG_OXY"/>
    <property type="match status" value="1"/>
</dbReference>
<gene>
    <name evidence="12" type="ORF">MIMGU_mgv1a017804mg</name>
</gene>
<dbReference type="InterPro" id="IPR050231">
    <property type="entry name" value="Iron_ascorbate_oxido_reductase"/>
</dbReference>
<keyword evidence="3 10" id="KW-0479">Metal-binding</keyword>
<comment type="pathway">
    <text evidence="2">Hormone biosynthesis.</text>
</comment>
<evidence type="ECO:0000256" key="5">
    <source>
        <dbReference type="ARBA" id="ARBA00023002"/>
    </source>
</evidence>
<evidence type="ECO:0000259" key="11">
    <source>
        <dbReference type="PROSITE" id="PS51471"/>
    </source>
</evidence>
<evidence type="ECO:0000256" key="7">
    <source>
        <dbReference type="ARBA" id="ARBA00037909"/>
    </source>
</evidence>
<dbReference type="AlphaFoldDB" id="A0A022Q1E5"/>
<evidence type="ECO:0000256" key="2">
    <source>
        <dbReference type="ARBA" id="ARBA00004972"/>
    </source>
</evidence>
<dbReference type="KEGG" id="egt:105975552"/>
<evidence type="ECO:0000313" key="13">
    <source>
        <dbReference type="Proteomes" id="UP000030748"/>
    </source>
</evidence>
<dbReference type="InterPro" id="IPR005123">
    <property type="entry name" value="Oxoglu/Fe-dep_dioxygenase_dom"/>
</dbReference>
<protein>
    <recommendedName>
        <fullName evidence="9">gibberellin 3beta-dioxygenase</fullName>
        <ecNumber evidence="9">1.14.11.15</ecNumber>
    </recommendedName>
</protein>
<sequence>MPSRVVPSDSFRANPTNHHKFLDLSSVKELPESHAWTSQNNDYPFSGGGAADGSSETVPIVDLNSGNATELIGHACKTWGVFQVVNHGIPNNLLEEIEAAGSSLFSLPMHQKLRAARAADGVSGYGVARISSFFSKRMWSEGFTIVGSPLENARKIWPDDYNKFCQTIEDYEKEMKKLAGRLMWLMLGSLGITKEEEEVKWADPKEESESGSGCAAALQMNSYPACPDPDRAMGLAAHTDSTILTVLHQSNISGLQVLREGGNRWVTVEPHPGALVVHVGDLMHILSNGSYPSVLHRAVVNRTRHRLSVAYLYGPPPGVKISPLSKLVDQYNPPMYRPVTWSEYLGTKAKHFDKALTSVRLCAPRVGFVDTNDHSSVRVG</sequence>
<dbReference type="PhylomeDB" id="A0A022Q1E5"/>
<keyword evidence="6 10" id="KW-0408">Iron</keyword>
<evidence type="ECO:0000256" key="6">
    <source>
        <dbReference type="ARBA" id="ARBA00023004"/>
    </source>
</evidence>
<dbReference type="OrthoDB" id="288590at2759"/>
<dbReference type="OMA" id="AGKLMWL"/>
<dbReference type="Pfam" id="PF03171">
    <property type="entry name" value="2OG-FeII_Oxy"/>
    <property type="match status" value="1"/>
</dbReference>
<dbReference type="PRINTS" id="PR00682">
    <property type="entry name" value="IPNSYNTHASE"/>
</dbReference>
<dbReference type="SUPFAM" id="SSF51197">
    <property type="entry name" value="Clavaminate synthase-like"/>
    <property type="match status" value="1"/>
</dbReference>
<dbReference type="EMBL" id="KI632223">
    <property type="protein sequence ID" value="EYU21574.1"/>
    <property type="molecule type" value="Genomic_DNA"/>
</dbReference>
<dbReference type="InterPro" id="IPR026992">
    <property type="entry name" value="DIOX_N"/>
</dbReference>
<evidence type="ECO:0000256" key="9">
    <source>
        <dbReference type="ARBA" id="ARBA00066695"/>
    </source>
</evidence>
<dbReference type="GO" id="GO:0016707">
    <property type="term" value="F:gibberellin 3-beta-dioxygenase activity"/>
    <property type="evidence" value="ECO:0000318"/>
    <property type="project" value="GO_Central"/>
</dbReference>
<accession>A0A022Q1E5</accession>
<evidence type="ECO:0000256" key="10">
    <source>
        <dbReference type="RuleBase" id="RU003682"/>
    </source>
</evidence>
<dbReference type="STRING" id="4155.A0A022Q1E5"/>
<dbReference type="InterPro" id="IPR027443">
    <property type="entry name" value="IPNS-like_sf"/>
</dbReference>
<keyword evidence="13" id="KW-1185">Reference proteome</keyword>
<keyword evidence="5 10" id="KW-0560">Oxidoreductase</keyword>
<comment type="similarity">
    <text evidence="8">Belongs to the iron/ascorbate-dependent oxidoreductase family. GA3OX subfamily.</text>
</comment>
<dbReference type="GO" id="GO:0002238">
    <property type="term" value="P:response to molecule of fungal origin"/>
    <property type="evidence" value="ECO:0007669"/>
    <property type="project" value="UniProtKB-ARBA"/>
</dbReference>
<organism evidence="12 13">
    <name type="scientific">Erythranthe guttata</name>
    <name type="common">Yellow monkey flower</name>
    <name type="synonym">Mimulus guttatus</name>
    <dbReference type="NCBI Taxonomy" id="4155"/>
    <lineage>
        <taxon>Eukaryota</taxon>
        <taxon>Viridiplantae</taxon>
        <taxon>Streptophyta</taxon>
        <taxon>Embryophyta</taxon>
        <taxon>Tracheophyta</taxon>
        <taxon>Spermatophyta</taxon>
        <taxon>Magnoliopsida</taxon>
        <taxon>eudicotyledons</taxon>
        <taxon>Gunneridae</taxon>
        <taxon>Pentapetalae</taxon>
        <taxon>asterids</taxon>
        <taxon>lamiids</taxon>
        <taxon>Lamiales</taxon>
        <taxon>Phrymaceae</taxon>
        <taxon>Erythranthe</taxon>
    </lineage>
</organism>
<dbReference type="GO" id="GO:0009416">
    <property type="term" value="P:response to light stimulus"/>
    <property type="evidence" value="ECO:0000318"/>
    <property type="project" value="GO_Central"/>
</dbReference>
<name>A0A022Q1E5_ERYGU</name>
<dbReference type="GO" id="GO:0009686">
    <property type="term" value="P:gibberellin biosynthetic process"/>
    <property type="evidence" value="ECO:0000318"/>
    <property type="project" value="GO_Central"/>
</dbReference>
<comment type="pathway">
    <text evidence="7">Plant hormone biosynthesis; gibberellin biosynthesis.</text>
</comment>
<evidence type="ECO:0000256" key="8">
    <source>
        <dbReference type="ARBA" id="ARBA00061560"/>
    </source>
</evidence>
<dbReference type="eggNOG" id="KOG0143">
    <property type="taxonomic scope" value="Eukaryota"/>
</dbReference>
<dbReference type="Pfam" id="PF14226">
    <property type="entry name" value="DIOX_N"/>
    <property type="match status" value="1"/>
</dbReference>
<evidence type="ECO:0000256" key="3">
    <source>
        <dbReference type="ARBA" id="ARBA00022723"/>
    </source>
</evidence>
<evidence type="ECO:0000256" key="4">
    <source>
        <dbReference type="ARBA" id="ARBA00022964"/>
    </source>
</evidence>
<feature type="domain" description="Fe2OG dioxygenase" evidence="11">
    <location>
        <begin position="214"/>
        <end position="315"/>
    </location>
</feature>
<dbReference type="EC" id="1.14.11.15" evidence="9"/>
<evidence type="ECO:0000313" key="12">
    <source>
        <dbReference type="EMBL" id="EYU21574.1"/>
    </source>
</evidence>
<comment type="cofactor">
    <cofactor evidence="1">
        <name>L-ascorbate</name>
        <dbReference type="ChEBI" id="CHEBI:38290"/>
    </cofactor>
</comment>
<evidence type="ECO:0000256" key="1">
    <source>
        <dbReference type="ARBA" id="ARBA00001961"/>
    </source>
</evidence>
<dbReference type="GO" id="GO:0046872">
    <property type="term" value="F:metal ion binding"/>
    <property type="evidence" value="ECO:0007669"/>
    <property type="project" value="UniProtKB-KW"/>
</dbReference>
<dbReference type="GO" id="GO:0009805">
    <property type="term" value="P:coumarin biosynthetic process"/>
    <property type="evidence" value="ECO:0007669"/>
    <property type="project" value="UniProtKB-ARBA"/>
</dbReference>
<dbReference type="PANTHER" id="PTHR47990">
    <property type="entry name" value="2-OXOGLUTARATE (2OG) AND FE(II)-DEPENDENT OXYGENASE SUPERFAMILY PROTEIN-RELATED"/>
    <property type="match status" value="1"/>
</dbReference>
<dbReference type="Gene3D" id="2.60.120.330">
    <property type="entry name" value="B-lactam Antibiotic, Isopenicillin N Synthase, Chain"/>
    <property type="match status" value="1"/>
</dbReference>
<proteinExistence type="inferred from homology"/>
<dbReference type="InterPro" id="IPR044861">
    <property type="entry name" value="IPNS-like_FE2OG_OXY"/>
</dbReference>
<dbReference type="FunFam" id="2.60.120.330:FF:000013">
    <property type="entry name" value="Gibberellin 3-beta-dioxygenase 1"/>
    <property type="match status" value="1"/>
</dbReference>
<keyword evidence="4" id="KW-0223">Dioxygenase</keyword>